<dbReference type="eggNOG" id="COG1555">
    <property type="taxonomic scope" value="Bacteria"/>
</dbReference>
<sequence>MELTRARLILLGVAAAIAVAVLTAVLRAERSRELVLQIEPVGDTNTLTVYVGGAVRAPGLYTLPRGSRVAEAIAQADLLDEADVAGLPMADHLRDGQTLIVPERRAMSSQPVASGDGSAITSAVPVGVAPPGLVNVNTASQAELESLPGIGPVLAQRIIAYRTTHGPFATLDDLEAVRGISARMVESLRGLATTES</sequence>
<dbReference type="Gene3D" id="3.10.560.10">
    <property type="entry name" value="Outer membrane lipoprotein wza domain like"/>
    <property type="match status" value="1"/>
</dbReference>
<dbReference type="RefSeq" id="WP_012872182.1">
    <property type="nucleotide sequence ID" value="NC_013523.1"/>
</dbReference>
<proteinExistence type="predicted"/>
<dbReference type="GO" id="GO:0015627">
    <property type="term" value="C:type II protein secretion system complex"/>
    <property type="evidence" value="ECO:0007669"/>
    <property type="project" value="TreeGrafter"/>
</dbReference>
<evidence type="ECO:0000313" key="2">
    <source>
        <dbReference type="EMBL" id="ACZ39135.1"/>
    </source>
</evidence>
<dbReference type="FunCoup" id="D1C4G8">
    <property type="interactions" value="15"/>
</dbReference>
<dbReference type="Pfam" id="PF10531">
    <property type="entry name" value="SLBB"/>
    <property type="match status" value="1"/>
</dbReference>
<feature type="domain" description="Helix-hairpin-helix DNA-binding motif class 1" evidence="1">
    <location>
        <begin position="142"/>
        <end position="161"/>
    </location>
</feature>
<organism evidence="2 3">
    <name type="scientific">Sphaerobacter thermophilus (strain ATCC 49802 / DSM 20745 / KCCM 41009 / NCIMB 13125 / S 6022)</name>
    <dbReference type="NCBI Taxonomy" id="479434"/>
    <lineage>
        <taxon>Bacteria</taxon>
        <taxon>Pseudomonadati</taxon>
        <taxon>Thermomicrobiota</taxon>
        <taxon>Thermomicrobia</taxon>
        <taxon>Sphaerobacterales</taxon>
        <taxon>Sphaerobacterineae</taxon>
        <taxon>Sphaerobacteraceae</taxon>
        <taxon>Sphaerobacter</taxon>
    </lineage>
</organism>
<reference evidence="2 3" key="2">
    <citation type="journal article" date="2010" name="Stand. Genomic Sci.">
        <title>Complete genome sequence of Desulfohalobium retbaense type strain (HR(100)).</title>
        <authorList>
            <person name="Spring S."/>
            <person name="Nolan M."/>
            <person name="Lapidus A."/>
            <person name="Glavina Del Rio T."/>
            <person name="Copeland A."/>
            <person name="Tice H."/>
            <person name="Cheng J.F."/>
            <person name="Lucas S."/>
            <person name="Land M."/>
            <person name="Chen F."/>
            <person name="Bruce D."/>
            <person name="Goodwin L."/>
            <person name="Pitluck S."/>
            <person name="Ivanova N."/>
            <person name="Mavromatis K."/>
            <person name="Mikhailova N."/>
            <person name="Pati A."/>
            <person name="Chen A."/>
            <person name="Palaniappan K."/>
            <person name="Hauser L."/>
            <person name="Chang Y.J."/>
            <person name="Jeffries C.D."/>
            <person name="Munk C."/>
            <person name="Kiss H."/>
            <person name="Chain P."/>
            <person name="Han C."/>
            <person name="Brettin T."/>
            <person name="Detter J.C."/>
            <person name="Schuler E."/>
            <person name="Goker M."/>
            <person name="Rohde M."/>
            <person name="Bristow J."/>
            <person name="Eisen J.A."/>
            <person name="Markowitz V."/>
            <person name="Hugenholtz P."/>
            <person name="Kyrpides N.C."/>
            <person name="Klenk H.P."/>
        </authorList>
    </citation>
    <scope>NUCLEOTIDE SEQUENCE [LARGE SCALE GENOMIC DNA]</scope>
    <source>
        <strain evidence="3">ATCC 49802 / DSM 20745 / S 6022</strain>
    </source>
</reference>
<keyword evidence="3" id="KW-1185">Reference proteome</keyword>
<dbReference type="HOGENOM" id="CLU_052011_1_1_0"/>
<dbReference type="GO" id="GO:0003677">
    <property type="term" value="F:DNA binding"/>
    <property type="evidence" value="ECO:0007669"/>
    <property type="project" value="InterPro"/>
</dbReference>
<name>D1C4G8_SPHTD</name>
<accession>D1C4G8</accession>
<dbReference type="Pfam" id="PF12836">
    <property type="entry name" value="HHH_3"/>
    <property type="match status" value="1"/>
</dbReference>
<protein>
    <submittedName>
        <fullName evidence="2">Helix-hairpin-helix motif protein</fullName>
    </submittedName>
</protein>
<dbReference type="Proteomes" id="UP000002027">
    <property type="component" value="Chromosome 1"/>
</dbReference>
<dbReference type="EMBL" id="CP001823">
    <property type="protein sequence ID" value="ACZ39135.1"/>
    <property type="molecule type" value="Genomic_DNA"/>
</dbReference>
<dbReference type="InterPro" id="IPR051675">
    <property type="entry name" value="Endo/Exo/Phosphatase_dom_1"/>
</dbReference>
<evidence type="ECO:0000313" key="3">
    <source>
        <dbReference type="Proteomes" id="UP000002027"/>
    </source>
</evidence>
<dbReference type="KEGG" id="sti:Sthe_1701"/>
<reference evidence="3" key="1">
    <citation type="submission" date="2009-11" db="EMBL/GenBank/DDBJ databases">
        <title>The complete chromosome 1 of Sphaerobacter thermophilus DSM 20745.</title>
        <authorList>
            <person name="Lucas S."/>
            <person name="Copeland A."/>
            <person name="Lapidus A."/>
            <person name="Glavina del Rio T."/>
            <person name="Dalin E."/>
            <person name="Tice H."/>
            <person name="Bruce D."/>
            <person name="Goodwin L."/>
            <person name="Pitluck S."/>
            <person name="Kyrpides N."/>
            <person name="Mavromatis K."/>
            <person name="Ivanova N."/>
            <person name="Mikhailova N."/>
            <person name="LaButti K.M."/>
            <person name="Clum A."/>
            <person name="Sun H.I."/>
            <person name="Brettin T."/>
            <person name="Detter J.C."/>
            <person name="Han C."/>
            <person name="Larimer F."/>
            <person name="Land M."/>
            <person name="Hauser L."/>
            <person name="Markowitz V."/>
            <person name="Cheng J.F."/>
            <person name="Hugenholtz P."/>
            <person name="Woyke T."/>
            <person name="Wu D."/>
            <person name="Steenblock K."/>
            <person name="Schneider S."/>
            <person name="Pukall R."/>
            <person name="Goeker M."/>
            <person name="Klenk H.P."/>
            <person name="Eisen J.A."/>
        </authorList>
    </citation>
    <scope>NUCLEOTIDE SEQUENCE [LARGE SCALE GENOMIC DNA]</scope>
    <source>
        <strain evidence="3">ATCC 49802 / DSM 20745 / S 6022</strain>
    </source>
</reference>
<dbReference type="SUPFAM" id="SSF47781">
    <property type="entry name" value="RuvA domain 2-like"/>
    <property type="match status" value="1"/>
</dbReference>
<dbReference type="STRING" id="479434.Sthe_1701"/>
<dbReference type="AlphaFoldDB" id="D1C4G8"/>
<dbReference type="GO" id="GO:0015628">
    <property type="term" value="P:protein secretion by the type II secretion system"/>
    <property type="evidence" value="ECO:0007669"/>
    <property type="project" value="TreeGrafter"/>
</dbReference>
<gene>
    <name evidence="2" type="ordered locus">Sthe_1701</name>
</gene>
<dbReference type="PANTHER" id="PTHR21180">
    <property type="entry name" value="ENDONUCLEASE/EXONUCLEASE/PHOSPHATASE FAMILY DOMAIN-CONTAINING PROTEIN 1"/>
    <property type="match status" value="1"/>
</dbReference>
<dbReference type="InterPro" id="IPR003583">
    <property type="entry name" value="Hlx-hairpin-Hlx_DNA-bd_motif"/>
</dbReference>
<dbReference type="SMART" id="SM00278">
    <property type="entry name" value="HhH1"/>
    <property type="match status" value="2"/>
</dbReference>
<dbReference type="GO" id="GO:0006281">
    <property type="term" value="P:DNA repair"/>
    <property type="evidence" value="ECO:0007669"/>
    <property type="project" value="InterPro"/>
</dbReference>
<dbReference type="OrthoDB" id="9790239at2"/>
<evidence type="ECO:0000259" key="1">
    <source>
        <dbReference type="SMART" id="SM00278"/>
    </source>
</evidence>
<dbReference type="InterPro" id="IPR010994">
    <property type="entry name" value="RuvA_2-like"/>
</dbReference>
<feature type="domain" description="Helix-hairpin-helix DNA-binding motif class 1" evidence="1">
    <location>
        <begin position="172"/>
        <end position="191"/>
    </location>
</feature>
<dbReference type="InterPro" id="IPR019554">
    <property type="entry name" value="Soluble_ligand-bd"/>
</dbReference>
<dbReference type="InParanoid" id="D1C4G8"/>
<dbReference type="PANTHER" id="PTHR21180:SF32">
    <property type="entry name" value="ENDONUCLEASE_EXONUCLEASE_PHOSPHATASE FAMILY DOMAIN-CONTAINING PROTEIN 1"/>
    <property type="match status" value="1"/>
</dbReference>
<dbReference type="Gene3D" id="1.10.150.280">
    <property type="entry name" value="AF1531-like domain"/>
    <property type="match status" value="1"/>
</dbReference>